<dbReference type="EMBL" id="LT906462">
    <property type="protein sequence ID" value="SNV54784.1"/>
    <property type="molecule type" value="Genomic_DNA"/>
</dbReference>
<gene>
    <name evidence="9" type="primary">fabG_2</name>
    <name evidence="9" type="ORF">SAMEA4384403_00115</name>
</gene>
<dbReference type="GO" id="GO:0052588">
    <property type="term" value="F:diacetyl reductase ((S)-acetoin forming) (NAD+) activity"/>
    <property type="evidence" value="ECO:0007669"/>
    <property type="project" value="UniProtKB-EC"/>
</dbReference>
<dbReference type="InterPro" id="IPR020904">
    <property type="entry name" value="Sc_DH/Rdtase_CS"/>
</dbReference>
<comment type="similarity">
    <text evidence="2">Belongs to the short-chain dehydrogenases/reductases (SDR) family.</text>
</comment>
<sequence length="251" mass="27114">MTKLNNKIAIVTGGAGGIGSGIVRAYVKENAKVVIADIAAEKGQALSDELNDQGYETLFIKTDLSNKSSLKACVDRTIETYGQIDVLVNNAHASRMSPFLDITEDDLNLSLNTGFFATFYLCQMIIPHLKETKGNIINFGSGAAVKGDKNQGSYVVAKEAIRGITRVIANEFGEFGINANIISPIAYSEGVDQWRQDNPEYYNQVVKGIPLQKFGDVEKDIGPVAVFLGSDASQYITGQTIMVDGGSIKLY</sequence>
<reference evidence="9 10" key="1">
    <citation type="submission" date="2017-06" db="EMBL/GenBank/DDBJ databases">
        <authorList>
            <consortium name="Pathogen Informatics"/>
        </authorList>
    </citation>
    <scope>NUCLEOTIDE SEQUENCE [LARGE SCALE GENOMIC DNA]</scope>
    <source>
        <strain evidence="9 10">NCTC13839</strain>
    </source>
</reference>
<dbReference type="SUPFAM" id="SSF51735">
    <property type="entry name" value="NAD(P)-binding Rossmann-fold domains"/>
    <property type="match status" value="1"/>
</dbReference>
<dbReference type="AlphaFoldDB" id="A0A239Y984"/>
<evidence type="ECO:0000313" key="10">
    <source>
        <dbReference type="Proteomes" id="UP000242084"/>
    </source>
</evidence>
<dbReference type="PRINTS" id="PR00080">
    <property type="entry name" value="SDRFAMILY"/>
</dbReference>
<dbReference type="RefSeq" id="WP_095085312.1">
    <property type="nucleotide sequence ID" value="NZ_BMDM01000011.1"/>
</dbReference>
<protein>
    <recommendedName>
        <fullName evidence="4">Diacetyl reductase [(S)-acetoin forming]</fullName>
        <ecNumber evidence="3">1.1.1.304</ecNumber>
    </recommendedName>
    <alternativeName>
        <fullName evidence="6">Acetoin(diacetyl) reductase</fullName>
    </alternativeName>
    <alternativeName>
        <fullName evidence="7">Meso-2,3-butanediol dehydrogenase</fullName>
    </alternativeName>
</protein>
<evidence type="ECO:0000313" key="9">
    <source>
        <dbReference type="EMBL" id="SNV54784.1"/>
    </source>
</evidence>
<dbReference type="Proteomes" id="UP000242084">
    <property type="component" value="Chromosome 1"/>
</dbReference>
<evidence type="ECO:0000256" key="3">
    <source>
        <dbReference type="ARBA" id="ARBA00012848"/>
    </source>
</evidence>
<evidence type="ECO:0000256" key="1">
    <source>
        <dbReference type="ARBA" id="ARBA00003200"/>
    </source>
</evidence>
<dbReference type="EC" id="1.1.1.304" evidence="3"/>
<dbReference type="PROSITE" id="PS00061">
    <property type="entry name" value="ADH_SHORT"/>
    <property type="match status" value="1"/>
</dbReference>
<dbReference type="Pfam" id="PF13561">
    <property type="entry name" value="adh_short_C2"/>
    <property type="match status" value="1"/>
</dbReference>
<evidence type="ECO:0000256" key="6">
    <source>
        <dbReference type="ARBA" id="ARBA00029989"/>
    </source>
</evidence>
<organism evidence="9 10">
    <name type="scientific">Mammaliicoccus stepanovicii</name>
    <dbReference type="NCBI Taxonomy" id="643214"/>
    <lineage>
        <taxon>Bacteria</taxon>
        <taxon>Bacillati</taxon>
        <taxon>Bacillota</taxon>
        <taxon>Bacilli</taxon>
        <taxon>Bacillales</taxon>
        <taxon>Staphylococcaceae</taxon>
        <taxon>Mammaliicoccus</taxon>
    </lineage>
</organism>
<dbReference type="KEGG" id="sste:SAMEA4384403_0115"/>
<dbReference type="GO" id="GO:0008206">
    <property type="term" value="P:bile acid metabolic process"/>
    <property type="evidence" value="ECO:0007669"/>
    <property type="project" value="UniProtKB-ARBA"/>
</dbReference>
<dbReference type="OrthoDB" id="9803333at2"/>
<name>A0A239Y984_9STAP</name>
<evidence type="ECO:0000256" key="5">
    <source>
        <dbReference type="ARBA" id="ARBA00023002"/>
    </source>
</evidence>
<dbReference type="PANTHER" id="PTHR43639">
    <property type="entry name" value="OXIDOREDUCTASE, SHORT-CHAIN DEHYDROGENASE/REDUCTASE FAMILY (AFU_ORTHOLOGUE AFUA_5G02870)"/>
    <property type="match status" value="1"/>
</dbReference>
<dbReference type="FunFam" id="3.40.50.720:FF:000084">
    <property type="entry name" value="Short-chain dehydrogenase reductase"/>
    <property type="match status" value="1"/>
</dbReference>
<dbReference type="Gene3D" id="3.40.50.720">
    <property type="entry name" value="NAD(P)-binding Rossmann-like Domain"/>
    <property type="match status" value="1"/>
</dbReference>
<dbReference type="CDD" id="cd05233">
    <property type="entry name" value="SDR_c"/>
    <property type="match status" value="1"/>
</dbReference>
<accession>A0A239Y984</accession>
<dbReference type="PRINTS" id="PR00081">
    <property type="entry name" value="GDHRDH"/>
</dbReference>
<evidence type="ECO:0000256" key="8">
    <source>
        <dbReference type="ARBA" id="ARBA00047315"/>
    </source>
</evidence>
<keyword evidence="5 9" id="KW-0560">Oxidoreductase</keyword>
<dbReference type="InterPro" id="IPR002347">
    <property type="entry name" value="SDR_fam"/>
</dbReference>
<comment type="catalytic activity">
    <reaction evidence="8">
        <text>(S)-acetoin + NAD(+) = diacetyl + NADH + H(+)</text>
        <dbReference type="Rhea" id="RHEA:27286"/>
        <dbReference type="ChEBI" id="CHEBI:15378"/>
        <dbReference type="ChEBI" id="CHEBI:15687"/>
        <dbReference type="ChEBI" id="CHEBI:16583"/>
        <dbReference type="ChEBI" id="CHEBI:57540"/>
        <dbReference type="ChEBI" id="CHEBI:57945"/>
        <dbReference type="EC" id="1.1.1.304"/>
    </reaction>
</comment>
<evidence type="ECO:0000256" key="7">
    <source>
        <dbReference type="ARBA" id="ARBA00031758"/>
    </source>
</evidence>
<dbReference type="InterPro" id="IPR036291">
    <property type="entry name" value="NAD(P)-bd_dom_sf"/>
</dbReference>
<dbReference type="PANTHER" id="PTHR43639:SF1">
    <property type="entry name" value="SHORT-CHAIN DEHYDROGENASE_REDUCTASE FAMILY PROTEIN"/>
    <property type="match status" value="1"/>
</dbReference>
<proteinExistence type="inferred from homology"/>
<keyword evidence="10" id="KW-1185">Reference proteome</keyword>
<evidence type="ECO:0000256" key="2">
    <source>
        <dbReference type="ARBA" id="ARBA00006484"/>
    </source>
</evidence>
<evidence type="ECO:0000256" key="4">
    <source>
        <dbReference type="ARBA" id="ARBA00016110"/>
    </source>
</evidence>
<comment type="function">
    <text evidence="1">Catalyzes the irreversible reduction of 2,3-butanediol to (S)-acetoin in the presence of NADH.</text>
</comment>